<reference evidence="13 14" key="1">
    <citation type="submission" date="2018-08" db="EMBL/GenBank/DDBJ databases">
        <title>Genomic investigation of the strawberry pathogen Phytophthora fragariae indicates pathogenicity is determined by transcriptional variation in three key races.</title>
        <authorList>
            <person name="Adams T.M."/>
            <person name="Armitage A.D."/>
            <person name="Sobczyk M.K."/>
            <person name="Bates H.J."/>
            <person name="Dunwell J.M."/>
            <person name="Nellist C.F."/>
            <person name="Harrison R.J."/>
        </authorList>
    </citation>
    <scope>NUCLEOTIDE SEQUENCE [LARGE SCALE GENOMIC DNA]</scope>
    <source>
        <strain evidence="13 14">SCRP333</strain>
    </source>
</reference>
<dbReference type="SUPFAM" id="SSF50630">
    <property type="entry name" value="Acid proteases"/>
    <property type="match status" value="1"/>
</dbReference>
<dbReference type="GO" id="GO:0003676">
    <property type="term" value="F:nucleic acid binding"/>
    <property type="evidence" value="ECO:0007669"/>
    <property type="project" value="InterPro"/>
</dbReference>
<evidence type="ECO:0000256" key="5">
    <source>
        <dbReference type="ARBA" id="ARBA00022759"/>
    </source>
</evidence>
<evidence type="ECO:0000259" key="10">
    <source>
        <dbReference type="PROSITE" id="PS50013"/>
    </source>
</evidence>
<dbReference type="Pfam" id="PF00665">
    <property type="entry name" value="rve"/>
    <property type="match status" value="1"/>
</dbReference>
<feature type="domain" description="Reverse transcriptase" evidence="11">
    <location>
        <begin position="489"/>
        <end position="692"/>
    </location>
</feature>
<dbReference type="Pfam" id="PF17921">
    <property type="entry name" value="Integrase_H2C2"/>
    <property type="match status" value="1"/>
</dbReference>
<dbReference type="InterPro" id="IPR050951">
    <property type="entry name" value="Retrovirus_Pol_polyprotein"/>
</dbReference>
<accession>A0A6A4CD15</accession>
<evidence type="ECO:0000256" key="8">
    <source>
        <dbReference type="ARBA" id="ARBA00023172"/>
    </source>
</evidence>
<evidence type="ECO:0000256" key="4">
    <source>
        <dbReference type="ARBA" id="ARBA00022722"/>
    </source>
</evidence>
<dbReference type="PANTHER" id="PTHR37984">
    <property type="entry name" value="PROTEIN CBG26694"/>
    <property type="match status" value="1"/>
</dbReference>
<keyword evidence="5" id="KW-0255">Endonuclease</keyword>
<dbReference type="Pfam" id="PF13456">
    <property type="entry name" value="RVT_3"/>
    <property type="match status" value="1"/>
</dbReference>
<dbReference type="PROSITE" id="PS50878">
    <property type="entry name" value="RT_POL"/>
    <property type="match status" value="1"/>
</dbReference>
<dbReference type="CDD" id="cd00024">
    <property type="entry name" value="CD_CSD"/>
    <property type="match status" value="1"/>
</dbReference>
<dbReference type="FunFam" id="1.10.340.70:FF:000001">
    <property type="entry name" value="Retrovirus-related Pol polyprotein from transposon gypsy-like Protein"/>
    <property type="match status" value="1"/>
</dbReference>
<dbReference type="InterPro" id="IPR043128">
    <property type="entry name" value="Rev_trsase/Diguanyl_cyclase"/>
</dbReference>
<feature type="region of interest" description="Disordered" evidence="9">
    <location>
        <begin position="310"/>
        <end position="365"/>
    </location>
</feature>
<dbReference type="Gene3D" id="3.10.10.10">
    <property type="entry name" value="HIV Type 1 Reverse Transcriptase, subunit A, domain 1"/>
    <property type="match status" value="1"/>
</dbReference>
<organism evidence="13 14">
    <name type="scientific">Phytophthora rubi</name>
    <dbReference type="NCBI Taxonomy" id="129364"/>
    <lineage>
        <taxon>Eukaryota</taxon>
        <taxon>Sar</taxon>
        <taxon>Stramenopiles</taxon>
        <taxon>Oomycota</taxon>
        <taxon>Peronosporomycetes</taxon>
        <taxon>Peronosporales</taxon>
        <taxon>Peronosporaceae</taxon>
        <taxon>Phytophthora</taxon>
    </lineage>
</organism>
<gene>
    <name evidence="13" type="ORF">PR003_g25861</name>
</gene>
<dbReference type="SUPFAM" id="SSF53098">
    <property type="entry name" value="Ribonuclease H-like"/>
    <property type="match status" value="2"/>
</dbReference>
<dbReference type="CDD" id="cd01647">
    <property type="entry name" value="RT_LTR"/>
    <property type="match status" value="1"/>
</dbReference>
<keyword evidence="2" id="KW-0808">Transferase</keyword>
<evidence type="ECO:0000256" key="6">
    <source>
        <dbReference type="ARBA" id="ARBA00022801"/>
    </source>
</evidence>
<evidence type="ECO:0000256" key="2">
    <source>
        <dbReference type="ARBA" id="ARBA00022679"/>
    </source>
</evidence>
<dbReference type="Gene3D" id="2.40.50.40">
    <property type="match status" value="1"/>
</dbReference>
<keyword evidence="7" id="KW-0695">RNA-directed DNA polymerase</keyword>
<evidence type="ECO:0000256" key="9">
    <source>
        <dbReference type="SAM" id="MobiDB-lite"/>
    </source>
</evidence>
<dbReference type="SUPFAM" id="SSF56672">
    <property type="entry name" value="DNA/RNA polymerases"/>
    <property type="match status" value="1"/>
</dbReference>
<dbReference type="CDD" id="cd00303">
    <property type="entry name" value="retropepsin_like"/>
    <property type="match status" value="1"/>
</dbReference>
<comment type="caution">
    <text evidence="13">The sequence shown here is derived from an EMBL/GenBank/DDBJ whole genome shotgun (WGS) entry which is preliminary data.</text>
</comment>
<dbReference type="InterPro" id="IPR036397">
    <property type="entry name" value="RNaseH_sf"/>
</dbReference>
<sequence length="1709" mass="193007">MRAANLGGERRGYWKHYAPHKWYKQAKIHGKLNNHRAVLLLDTGAEVSILDTTFAREVGCLIDTEITQECVGIRDETYYTVGRTRVKITLAGNLVYYMHLWVGDLVGQHAILGMNFMVPAGVRIDTADGTACLLDEVHIQMIGRRPLYGTRMNPVNVKAPVRLEPGDTHEVLLRPDRNAPFLWVTRAESWVTTFVKGRVERKTYLRVTNIRDAAITLDAHETLGWWTPSDGQPRNRGFVRLGSPRYQQWQNVAYGATRDAEENWIPAELDGPMTNRPSYPTPKAILRPEPRQLGTRRAVTPVLAAVAGTPKVSGVEVPPDDHKRDADEETVEGEPDMSPAVAGKAAMKESPEPEFAKPKLDEPKLDGQEEDDAVLIHEGSDLFAEDLESEMAVPPDLSLTAEVKIEDLKVGMPTGLPPEEAARQETRLRQIIWRRRKWLIGKGNALPPAALGVVCDIDVGDANPVAQRVRKIPPQFREKVADLIKGLLSARMIQKSKSPWASPIVVIIKKNGVDIRLCIDYRLINGLTQLMVYPMPLVNDLLEDLDKYLWYCSLDMASGFWVVPMTDRARLISAFITPMGLFEWLRMPFGLCNAPQIYQRLIDNALYGFLKLSPDDSTRDVFENGEPAKSGIHSVLGRRSYIDDILIGGTSWDDLCEKVERLLDVCEQWHLSISVEKSEWGMSKVDYLGHRVSGLGLEAKPKNLESLMALEFPRTLKGLQSFLGSLNDYHRFIADFAVYATTLYSLTETDFDEYVTRPKFREQEKWTHATRAFDVLKTKLAESPMLKHFDENRESVVIVYASDWAISGVLTQVHDDVYMPVKFTSRTLKPNELNYDIVEKEILALLRVLNECYTMLAGRPVRVLTRHTTLAWLFRSKGLQGRLSQWAAILSPWKLEICRSMRGEEELLGTLAASITPRAFVDAALEEIAPRKRASRIVVIPVPNVVHDEVLHVLSFDGSAKAKREGGAYSAVIWQLPNWEIVRAASGYATDLTVNEAEYRGLLLGCSLLEELDDVTRLVVCGDSNLVIRQMRDEMDCKSPGLKLLRQKTRNALQAWSHCELFHVRRDWNASADMLAGPALQRQGGRNVHSPEEIQDLKALNRLEEVVRPRASSPEMASPASLDADNLDAKNLDAENGDAGTRDTNDPVGNAMDAGRGKAQVLAVTTRSAAARTTTRRSRPPEVLEELVVQRLRLDRIRVAQDEGVWIVNLKKYLRGDVGDLSRREVKNCQKLAPQYEEGESGLLYYQSRNDDSAEGRDEMMKLVIPETLREDVLHHYHASLEGGHQGIGRAYQRVRRHFHRPGIFRSVQRYVSECTDCEKGKGRPTIQGESPGNIVATYPFQVIAMDHIPSLPASYKGNTELLVWVDLFTGFVVVKANASRTAQTVAEAYEEAVFRRFGASEAIRHDREPGFVSDFFKAFSKLMGQRQRVTLAYRPQANGAAERMVQTVTRAIKMYIADVDQRDWDEYAERLTFALNTSHDRTRNETPFFLVHGWDPRSTLEATLAVGNTSTRDAPYPATLQATQHEIATGSQVWLYLDRVKPGYARKLAHMWHGPFRVAELVSAFAVRLETAGTPYQLYPVVHISKLKPVREFPSLPATQLTMPVEERLDFDEELLPEDSWEATRELEDDVFEVEKILKAREGRATRYGRTRREFEVKWKGYPDTTWVDELDLNCGGLLYDFLRERTGRHRFEAMQSHENAEATEPGG</sequence>
<keyword evidence="8" id="KW-0233">DNA recombination</keyword>
<dbReference type="Pfam" id="PF13650">
    <property type="entry name" value="Asp_protease_2"/>
    <property type="match status" value="1"/>
</dbReference>
<dbReference type="InterPro" id="IPR021109">
    <property type="entry name" value="Peptidase_aspartic_dom_sf"/>
</dbReference>
<evidence type="ECO:0000256" key="3">
    <source>
        <dbReference type="ARBA" id="ARBA00022695"/>
    </source>
</evidence>
<dbReference type="Pfam" id="PF17917">
    <property type="entry name" value="RT_RNaseH"/>
    <property type="match status" value="1"/>
</dbReference>
<dbReference type="InterPro" id="IPR012337">
    <property type="entry name" value="RNaseH-like_sf"/>
</dbReference>
<proteinExistence type="predicted"/>
<dbReference type="InterPro" id="IPR001584">
    <property type="entry name" value="Integrase_cat-core"/>
</dbReference>
<evidence type="ECO:0000313" key="14">
    <source>
        <dbReference type="Proteomes" id="UP000434957"/>
    </source>
</evidence>
<dbReference type="InterPro" id="IPR016197">
    <property type="entry name" value="Chromo-like_dom_sf"/>
</dbReference>
<dbReference type="EMBL" id="QXFT01003203">
    <property type="protein sequence ID" value="KAE9288194.1"/>
    <property type="molecule type" value="Genomic_DNA"/>
</dbReference>
<dbReference type="CDD" id="cd09279">
    <property type="entry name" value="RNase_HI_like"/>
    <property type="match status" value="1"/>
</dbReference>
<dbReference type="Gene3D" id="1.10.340.70">
    <property type="match status" value="1"/>
</dbReference>
<dbReference type="InterPro" id="IPR043502">
    <property type="entry name" value="DNA/RNA_pol_sf"/>
</dbReference>
<dbReference type="PROSITE" id="PS50994">
    <property type="entry name" value="INTEGRASE"/>
    <property type="match status" value="1"/>
</dbReference>
<evidence type="ECO:0000313" key="13">
    <source>
        <dbReference type="EMBL" id="KAE9288194.1"/>
    </source>
</evidence>
<keyword evidence="4" id="KW-0540">Nuclease</keyword>
<dbReference type="Gene3D" id="3.30.420.10">
    <property type="entry name" value="Ribonuclease H-like superfamily/Ribonuclease H"/>
    <property type="match status" value="2"/>
</dbReference>
<dbReference type="Gene3D" id="3.30.70.270">
    <property type="match status" value="2"/>
</dbReference>
<dbReference type="InterPro" id="IPR000953">
    <property type="entry name" value="Chromo/chromo_shadow_dom"/>
</dbReference>
<dbReference type="GO" id="GO:0015074">
    <property type="term" value="P:DNA integration"/>
    <property type="evidence" value="ECO:0007669"/>
    <property type="project" value="InterPro"/>
</dbReference>
<dbReference type="InterPro" id="IPR041373">
    <property type="entry name" value="RT_RNaseH"/>
</dbReference>
<evidence type="ECO:0000259" key="12">
    <source>
        <dbReference type="PROSITE" id="PS50994"/>
    </source>
</evidence>
<dbReference type="GO" id="GO:0004523">
    <property type="term" value="F:RNA-DNA hybrid ribonuclease activity"/>
    <property type="evidence" value="ECO:0007669"/>
    <property type="project" value="InterPro"/>
</dbReference>
<dbReference type="PROSITE" id="PS50013">
    <property type="entry name" value="CHROMO_2"/>
    <property type="match status" value="1"/>
</dbReference>
<feature type="compositionally biased region" description="Basic and acidic residues" evidence="9">
    <location>
        <begin position="346"/>
        <end position="365"/>
    </location>
</feature>
<dbReference type="GO" id="GO:0003964">
    <property type="term" value="F:RNA-directed DNA polymerase activity"/>
    <property type="evidence" value="ECO:0007669"/>
    <property type="project" value="UniProtKB-KW"/>
</dbReference>
<dbReference type="SMART" id="SM00298">
    <property type="entry name" value="CHROMO"/>
    <property type="match status" value="1"/>
</dbReference>
<dbReference type="GO" id="GO:0006310">
    <property type="term" value="P:DNA recombination"/>
    <property type="evidence" value="ECO:0007669"/>
    <property type="project" value="UniProtKB-KW"/>
</dbReference>
<dbReference type="Gene3D" id="2.40.70.10">
    <property type="entry name" value="Acid Proteases"/>
    <property type="match status" value="1"/>
</dbReference>
<evidence type="ECO:0000256" key="7">
    <source>
        <dbReference type="ARBA" id="ARBA00022918"/>
    </source>
</evidence>
<dbReference type="Proteomes" id="UP000434957">
    <property type="component" value="Unassembled WGS sequence"/>
</dbReference>
<keyword evidence="6" id="KW-0378">Hydrolase</keyword>
<dbReference type="InterPro" id="IPR002156">
    <property type="entry name" value="RNaseH_domain"/>
</dbReference>
<dbReference type="EC" id="2.7.7.49" evidence="1"/>
<protein>
    <recommendedName>
        <fullName evidence="1">RNA-directed DNA polymerase</fullName>
        <ecNumber evidence="1">2.7.7.49</ecNumber>
    </recommendedName>
</protein>
<evidence type="ECO:0000256" key="1">
    <source>
        <dbReference type="ARBA" id="ARBA00012493"/>
    </source>
</evidence>
<dbReference type="PANTHER" id="PTHR37984:SF5">
    <property type="entry name" value="PROTEIN NYNRIN-LIKE"/>
    <property type="match status" value="1"/>
</dbReference>
<keyword evidence="3" id="KW-0548">Nucleotidyltransferase</keyword>
<feature type="region of interest" description="Disordered" evidence="9">
    <location>
        <begin position="267"/>
        <end position="286"/>
    </location>
</feature>
<evidence type="ECO:0000259" key="11">
    <source>
        <dbReference type="PROSITE" id="PS50878"/>
    </source>
</evidence>
<dbReference type="InterPro" id="IPR041588">
    <property type="entry name" value="Integrase_H2C2"/>
</dbReference>
<feature type="region of interest" description="Disordered" evidence="9">
    <location>
        <begin position="1108"/>
        <end position="1178"/>
    </location>
</feature>
<feature type="domain" description="Chromo" evidence="10">
    <location>
        <begin position="1633"/>
        <end position="1695"/>
    </location>
</feature>
<keyword evidence="14" id="KW-1185">Reference proteome</keyword>
<feature type="domain" description="Integrase catalytic" evidence="12">
    <location>
        <begin position="1336"/>
        <end position="1496"/>
    </location>
</feature>
<dbReference type="InterPro" id="IPR000477">
    <property type="entry name" value="RT_dom"/>
</dbReference>
<name>A0A6A4CD15_9STRA</name>
<dbReference type="Pfam" id="PF00078">
    <property type="entry name" value="RVT_1"/>
    <property type="match status" value="1"/>
</dbReference>
<dbReference type="SUPFAM" id="SSF54160">
    <property type="entry name" value="Chromo domain-like"/>
    <property type="match status" value="1"/>
</dbReference>